<keyword evidence="1" id="KW-1133">Transmembrane helix</keyword>
<evidence type="ECO:0000313" key="3">
    <source>
        <dbReference type="Proteomes" id="UP000006334"/>
    </source>
</evidence>
<comment type="caution">
    <text evidence="2">The sequence shown here is derived from an EMBL/GenBank/DDBJ whole genome shotgun (WGS) entry which is preliminary data.</text>
</comment>
<dbReference type="OrthoDB" id="6388369at2"/>
<proteinExistence type="predicted"/>
<dbReference type="eggNOG" id="ENOG50331Q9">
    <property type="taxonomic scope" value="Bacteria"/>
</dbReference>
<feature type="transmembrane region" description="Helical" evidence="1">
    <location>
        <begin position="6"/>
        <end position="27"/>
    </location>
</feature>
<sequence length="59" mass="6234">MIEAILFGITVLVFVLGATCLIMGFLPSPAGGMREKVEYGFFGVTGLVATILLSVALVW</sequence>
<dbReference type="RefSeq" id="WP_008846777.1">
    <property type="nucleotide sequence ID" value="NZ_BAEN01000076.1"/>
</dbReference>
<keyword evidence="3" id="KW-1185">Reference proteome</keyword>
<organism evidence="2 3">
    <name type="scientific">Aliiglaciecola lipolytica E3</name>
    <dbReference type="NCBI Taxonomy" id="1127673"/>
    <lineage>
        <taxon>Bacteria</taxon>
        <taxon>Pseudomonadati</taxon>
        <taxon>Pseudomonadota</taxon>
        <taxon>Gammaproteobacteria</taxon>
        <taxon>Alteromonadales</taxon>
        <taxon>Alteromonadaceae</taxon>
        <taxon>Aliiglaciecola</taxon>
    </lineage>
</organism>
<evidence type="ECO:0000256" key="1">
    <source>
        <dbReference type="SAM" id="Phobius"/>
    </source>
</evidence>
<protein>
    <submittedName>
        <fullName evidence="2">Uncharacterized protein</fullName>
    </submittedName>
</protein>
<feature type="transmembrane region" description="Helical" evidence="1">
    <location>
        <begin position="39"/>
        <end position="58"/>
    </location>
</feature>
<keyword evidence="1" id="KW-0812">Transmembrane</keyword>
<dbReference type="EMBL" id="BAEN01000076">
    <property type="protein sequence ID" value="GAC16975.1"/>
    <property type="molecule type" value="Genomic_DNA"/>
</dbReference>
<reference evidence="2 3" key="1">
    <citation type="journal article" date="2017" name="Antonie Van Leeuwenhoek">
        <title>Rhizobium rhizosphaerae sp. nov., a novel species isolated from rice rhizosphere.</title>
        <authorList>
            <person name="Zhao J.J."/>
            <person name="Zhang J."/>
            <person name="Zhang R.J."/>
            <person name="Zhang C.W."/>
            <person name="Yin H.Q."/>
            <person name="Zhang X.X."/>
        </authorList>
    </citation>
    <scope>NUCLEOTIDE SEQUENCE [LARGE SCALE GENOMIC DNA]</scope>
    <source>
        <strain evidence="2 3">E3</strain>
    </source>
</reference>
<evidence type="ECO:0000313" key="2">
    <source>
        <dbReference type="EMBL" id="GAC16975.1"/>
    </source>
</evidence>
<dbReference type="AlphaFoldDB" id="K6Z0J4"/>
<accession>K6Z0J4</accession>
<name>K6Z0J4_9ALTE</name>
<gene>
    <name evidence="2" type="ORF">GLIP_4364</name>
</gene>
<dbReference type="Proteomes" id="UP000006334">
    <property type="component" value="Unassembled WGS sequence"/>
</dbReference>
<keyword evidence="1" id="KW-0472">Membrane</keyword>